<organism evidence="5 6">
    <name type="scientific">Streptomyces auratus AGR0001</name>
    <dbReference type="NCBI Taxonomy" id="1160718"/>
    <lineage>
        <taxon>Bacteria</taxon>
        <taxon>Bacillati</taxon>
        <taxon>Actinomycetota</taxon>
        <taxon>Actinomycetes</taxon>
        <taxon>Kitasatosporales</taxon>
        <taxon>Streptomycetaceae</taxon>
        <taxon>Streptomyces</taxon>
    </lineage>
</organism>
<evidence type="ECO:0000313" key="6">
    <source>
        <dbReference type="Proteomes" id="UP000009036"/>
    </source>
</evidence>
<dbReference type="GO" id="GO:0003677">
    <property type="term" value="F:DNA binding"/>
    <property type="evidence" value="ECO:0007669"/>
    <property type="project" value="UniProtKB-KW"/>
</dbReference>
<dbReference type="EMBL" id="CP072931">
    <property type="protein sequence ID" value="QTZ93640.1"/>
    <property type="molecule type" value="Genomic_DNA"/>
</dbReference>
<dbReference type="InterPro" id="IPR011109">
    <property type="entry name" value="DNA_bind_recombinase_dom"/>
</dbReference>
<dbReference type="InterPro" id="IPR050639">
    <property type="entry name" value="SSR_resolvase"/>
</dbReference>
<dbReference type="GO" id="GO:0000150">
    <property type="term" value="F:DNA strand exchange activity"/>
    <property type="evidence" value="ECO:0007669"/>
    <property type="project" value="InterPro"/>
</dbReference>
<feature type="domain" description="Recombinase" evidence="4">
    <location>
        <begin position="161"/>
        <end position="289"/>
    </location>
</feature>
<evidence type="ECO:0000313" key="5">
    <source>
        <dbReference type="EMBL" id="QTZ93640.1"/>
    </source>
</evidence>
<keyword evidence="3" id="KW-0175">Coiled coil</keyword>
<gene>
    <name evidence="5" type="ORF">SU9_021075</name>
</gene>
<dbReference type="KEGG" id="sauh:SU9_021075"/>
<dbReference type="RefSeq" id="WP_078568633.1">
    <property type="nucleotide sequence ID" value="NZ_CP072931.1"/>
</dbReference>
<dbReference type="InterPro" id="IPR036162">
    <property type="entry name" value="Resolvase-like_N_sf"/>
</dbReference>
<dbReference type="SMART" id="SM00857">
    <property type="entry name" value="Resolvase"/>
    <property type="match status" value="1"/>
</dbReference>
<evidence type="ECO:0000256" key="3">
    <source>
        <dbReference type="SAM" id="Coils"/>
    </source>
</evidence>
<dbReference type="Pfam" id="PF07508">
    <property type="entry name" value="Recombinase"/>
    <property type="match status" value="1"/>
</dbReference>
<dbReference type="CDD" id="cd00338">
    <property type="entry name" value="Ser_Recombinase"/>
    <property type="match status" value="1"/>
</dbReference>
<dbReference type="InterPro" id="IPR006119">
    <property type="entry name" value="Resolv_N"/>
</dbReference>
<evidence type="ECO:0000256" key="1">
    <source>
        <dbReference type="ARBA" id="ARBA00023125"/>
    </source>
</evidence>
<dbReference type="Proteomes" id="UP000009036">
    <property type="component" value="Chromosome"/>
</dbReference>
<dbReference type="AlphaFoldDB" id="A0A8B1NSJ7"/>
<dbReference type="InterPro" id="IPR038109">
    <property type="entry name" value="DNA_bind_recomb_sf"/>
</dbReference>
<protein>
    <submittedName>
        <fullName evidence="5">Recombinase family protein</fullName>
    </submittedName>
</protein>
<reference evidence="5" key="2">
    <citation type="submission" date="2021-04" db="EMBL/GenBank/DDBJ databases">
        <authorList>
            <person name="Wen M.-L."/>
            <person name="Han X.-L."/>
            <person name="Xiong J."/>
        </authorList>
    </citation>
    <scope>NUCLEOTIDE SEQUENCE</scope>
    <source>
        <strain evidence="5">AGR0001</strain>
    </source>
</reference>
<evidence type="ECO:0000256" key="2">
    <source>
        <dbReference type="ARBA" id="ARBA00023172"/>
    </source>
</evidence>
<proteinExistence type="predicted"/>
<dbReference type="PANTHER" id="PTHR30461">
    <property type="entry name" value="DNA-INVERTASE FROM LAMBDOID PROPHAGE"/>
    <property type="match status" value="1"/>
</dbReference>
<dbReference type="OrthoDB" id="3372479at2"/>
<evidence type="ECO:0000259" key="4">
    <source>
        <dbReference type="PROSITE" id="PS51737"/>
    </source>
</evidence>
<sequence>MSDDRENWPFVDLLLRKSKRVRDGELTLSIRAQEDRGRAWADANRYRVRKVWKENLSAWSDVERPKYDAAMDAVLNAEVPALWCYALDRFSRKGAEAVVPILGKARVVFDYEGLDSMNERDRKWIIDKAEQARDYSNRLSYNVSSTKAKQRNEGRWLSRAPFGLKVNKKTGKLSPDKKKSKKRSYSYWDIVLRIFTEIADGKSARGLARDFNGEGITTAWGNAWRAESIRYIVINPVYEGWLTVSIKGRPTAYRNEEGKRVKVAAKKSEMIPKKLAEKARRVLSGHQILDNTPKEGRSKHLLAERVGCISCKYAMTLNGVSYVCSGPACELPAMVTRTLLEKHVLKLWFARLDNAERDDPILTVVAQRWHALTRPKEAKGMREATAALREAKSALDKFHADDRAGFYEGRSARYRIPAKNKAEERLTAAEKRVEKLSGGAVDITFLMWGHAAKAWKKADDALKRELLGLAIDRVYVAKAAKKGVRFDGDSRVVIEWAQPEEGDEEPTLAA</sequence>
<dbReference type="SUPFAM" id="SSF53041">
    <property type="entry name" value="Resolvase-like"/>
    <property type="match status" value="1"/>
</dbReference>
<keyword evidence="6" id="KW-1185">Reference proteome</keyword>
<dbReference type="PANTHER" id="PTHR30461:SF2">
    <property type="entry name" value="SERINE RECOMBINASE PINE-RELATED"/>
    <property type="match status" value="1"/>
</dbReference>
<keyword evidence="2" id="KW-0233">DNA recombination</keyword>
<name>A0A8B1NSJ7_9ACTN</name>
<accession>A0A8B1NSJ7</accession>
<dbReference type="Gene3D" id="3.90.1750.20">
    <property type="entry name" value="Putative Large Serine Recombinase, Chain B, Domain 2"/>
    <property type="match status" value="1"/>
</dbReference>
<keyword evidence="1" id="KW-0238">DNA-binding</keyword>
<dbReference type="Gene3D" id="3.40.50.1390">
    <property type="entry name" value="Resolvase, N-terminal catalytic domain"/>
    <property type="match status" value="1"/>
</dbReference>
<dbReference type="Pfam" id="PF00239">
    <property type="entry name" value="Resolvase"/>
    <property type="match status" value="1"/>
</dbReference>
<feature type="coiled-coil region" evidence="3">
    <location>
        <begin position="381"/>
        <end position="439"/>
    </location>
</feature>
<reference evidence="5" key="1">
    <citation type="journal article" date="2012" name="J. Bacteriol.">
        <title>Genome Sequence of Streptomyces auratus Strain AGR0001, a Phoslactomycin-Producing Actinomycete.</title>
        <authorList>
            <person name="Han X."/>
            <person name="Li M."/>
            <person name="Ding Z."/>
            <person name="Zhao J."/>
            <person name="Ji K."/>
            <person name="Wen M."/>
            <person name="Lu T."/>
        </authorList>
    </citation>
    <scope>NUCLEOTIDE SEQUENCE</scope>
    <source>
        <strain evidence="5">AGR0001</strain>
    </source>
</reference>
<dbReference type="PROSITE" id="PS51737">
    <property type="entry name" value="RECOMBINASE_DNA_BIND"/>
    <property type="match status" value="1"/>
</dbReference>